<keyword evidence="2" id="KW-1185">Reference proteome</keyword>
<protein>
    <submittedName>
        <fullName evidence="1">Uncharacterized protein</fullName>
    </submittedName>
</protein>
<evidence type="ECO:0000313" key="1">
    <source>
        <dbReference type="EMBL" id="MER6426581.1"/>
    </source>
</evidence>
<evidence type="ECO:0000313" key="2">
    <source>
        <dbReference type="Proteomes" id="UP001470023"/>
    </source>
</evidence>
<organism evidence="1 2">
    <name type="scientific">Streptomyces sp. 900105245</name>
    <dbReference type="NCBI Taxonomy" id="3154379"/>
    <lineage>
        <taxon>Bacteria</taxon>
        <taxon>Bacillati</taxon>
        <taxon>Actinomycetota</taxon>
        <taxon>Actinomycetes</taxon>
        <taxon>Kitasatosporales</taxon>
        <taxon>Streptomycetaceae</taxon>
        <taxon>Streptomyces</taxon>
    </lineage>
</organism>
<name>A0ABV1TYN3_9ACTN</name>
<comment type="caution">
    <text evidence="1">The sequence shown here is derived from an EMBL/GenBank/DDBJ whole genome shotgun (WGS) entry which is preliminary data.</text>
</comment>
<proteinExistence type="predicted"/>
<sequence>MSVVLPGAVRAEQPEEHAVRYLQVEAGHRGEAVLVRLAQALDPQRGRTPAAS</sequence>
<reference evidence="1 2" key="1">
    <citation type="submission" date="2024-06" db="EMBL/GenBank/DDBJ databases">
        <title>The Natural Products Discovery Center: Release of the First 8490 Sequenced Strains for Exploring Actinobacteria Biosynthetic Diversity.</title>
        <authorList>
            <person name="Kalkreuter E."/>
            <person name="Kautsar S.A."/>
            <person name="Yang D."/>
            <person name="Bader C.D."/>
            <person name="Teijaro C.N."/>
            <person name="Fluegel L."/>
            <person name="Davis C.M."/>
            <person name="Simpson J.R."/>
            <person name="Lauterbach L."/>
            <person name="Steele A.D."/>
            <person name="Gui C."/>
            <person name="Meng S."/>
            <person name="Li G."/>
            <person name="Viehrig K."/>
            <person name="Ye F."/>
            <person name="Su P."/>
            <person name="Kiefer A.F."/>
            <person name="Nichols A."/>
            <person name="Cepeda A.J."/>
            <person name="Yan W."/>
            <person name="Fan B."/>
            <person name="Jiang Y."/>
            <person name="Adhikari A."/>
            <person name="Zheng C.-J."/>
            <person name="Schuster L."/>
            <person name="Cowan T.M."/>
            <person name="Smanski M.J."/>
            <person name="Chevrette M.G."/>
            <person name="De Carvalho L.P.S."/>
            <person name="Shen B."/>
        </authorList>
    </citation>
    <scope>NUCLEOTIDE SEQUENCE [LARGE SCALE GENOMIC DNA]</scope>
    <source>
        <strain evidence="1 2">NPDC001166</strain>
    </source>
</reference>
<dbReference type="RefSeq" id="WP_352062698.1">
    <property type="nucleotide sequence ID" value="NZ_JBEOYA010000005.1"/>
</dbReference>
<dbReference type="Proteomes" id="UP001470023">
    <property type="component" value="Unassembled WGS sequence"/>
</dbReference>
<gene>
    <name evidence="1" type="ORF">ABT272_02340</name>
</gene>
<dbReference type="EMBL" id="JBEPAZ010000001">
    <property type="protein sequence ID" value="MER6426581.1"/>
    <property type="molecule type" value="Genomic_DNA"/>
</dbReference>
<accession>A0ABV1TYN3</accession>